<dbReference type="Proteomes" id="UP000214646">
    <property type="component" value="Unassembled WGS sequence"/>
</dbReference>
<accession>A0A225DES8</accession>
<gene>
    <name evidence="1" type="ORF">FRUB_07274</name>
</gene>
<proteinExistence type="predicted"/>
<keyword evidence="2" id="KW-1185">Reference proteome</keyword>
<dbReference type="RefSeq" id="WP_088258004.1">
    <property type="nucleotide sequence ID" value="NZ_NIDE01000014.1"/>
</dbReference>
<sequence length="176" mass="19978">MKRLIASGVVVVAAIGLLALASYWTTSIHWDGGFPSGEFRLKVRTPEGKPVKGAALRVFRKNTREPAYKYPLENHMTERDLVSDETGRITAIREHGGLQFGGHAWQLFWVIPMGVQTGPRYDCEITAEGFQPLTFEVWQLFETGYESYKDFPKTTRVVDGKPTEFKVYEQTFALSR</sequence>
<dbReference type="EMBL" id="NIDE01000014">
    <property type="protein sequence ID" value="OWK38154.1"/>
    <property type="molecule type" value="Genomic_DNA"/>
</dbReference>
<comment type="caution">
    <text evidence="1">The sequence shown here is derived from an EMBL/GenBank/DDBJ whole genome shotgun (WGS) entry which is preliminary data.</text>
</comment>
<evidence type="ECO:0000313" key="2">
    <source>
        <dbReference type="Proteomes" id="UP000214646"/>
    </source>
</evidence>
<evidence type="ECO:0000313" key="1">
    <source>
        <dbReference type="EMBL" id="OWK38154.1"/>
    </source>
</evidence>
<dbReference type="AlphaFoldDB" id="A0A225DES8"/>
<protein>
    <submittedName>
        <fullName evidence="1">Uncharacterized protein</fullName>
    </submittedName>
</protein>
<organism evidence="1 2">
    <name type="scientific">Fimbriiglobus ruber</name>
    <dbReference type="NCBI Taxonomy" id="1908690"/>
    <lineage>
        <taxon>Bacteria</taxon>
        <taxon>Pseudomonadati</taxon>
        <taxon>Planctomycetota</taxon>
        <taxon>Planctomycetia</taxon>
        <taxon>Gemmatales</taxon>
        <taxon>Gemmataceae</taxon>
        <taxon>Fimbriiglobus</taxon>
    </lineage>
</organism>
<name>A0A225DES8_9BACT</name>
<reference evidence="2" key="1">
    <citation type="submission" date="2017-06" db="EMBL/GenBank/DDBJ databases">
        <title>Genome analysis of Fimbriiglobus ruber SP5, the first member of the order Planctomycetales with confirmed chitinolytic capability.</title>
        <authorList>
            <person name="Ravin N.V."/>
            <person name="Rakitin A.L."/>
            <person name="Ivanova A.A."/>
            <person name="Beletsky A.V."/>
            <person name="Kulichevskaya I.S."/>
            <person name="Mardanov A.V."/>
            <person name="Dedysh S.N."/>
        </authorList>
    </citation>
    <scope>NUCLEOTIDE SEQUENCE [LARGE SCALE GENOMIC DNA]</scope>
    <source>
        <strain evidence="2">SP5</strain>
    </source>
</reference>